<name>A0A8I3AB37_9AGAM</name>
<comment type="caution">
    <text evidence="2">The sequence shown here is derived from an EMBL/GenBank/DDBJ whole genome shotgun (WGS) entry which is preliminary data.</text>
</comment>
<organism evidence="2 3">
    <name type="scientific">Boletus reticuloceps</name>
    <dbReference type="NCBI Taxonomy" id="495285"/>
    <lineage>
        <taxon>Eukaryota</taxon>
        <taxon>Fungi</taxon>
        <taxon>Dikarya</taxon>
        <taxon>Basidiomycota</taxon>
        <taxon>Agaricomycotina</taxon>
        <taxon>Agaricomycetes</taxon>
        <taxon>Agaricomycetidae</taxon>
        <taxon>Boletales</taxon>
        <taxon>Boletineae</taxon>
        <taxon>Boletaceae</taxon>
        <taxon>Boletoideae</taxon>
        <taxon>Boletus</taxon>
    </lineage>
</organism>
<keyword evidence="3" id="KW-1185">Reference proteome</keyword>
<feature type="compositionally biased region" description="Low complexity" evidence="1">
    <location>
        <begin position="20"/>
        <end position="37"/>
    </location>
</feature>
<dbReference type="Proteomes" id="UP000683000">
    <property type="component" value="Unassembled WGS sequence"/>
</dbReference>
<accession>A0A8I3AB37</accession>
<evidence type="ECO:0000313" key="3">
    <source>
        <dbReference type="Proteomes" id="UP000683000"/>
    </source>
</evidence>
<dbReference type="OrthoDB" id="2671340at2759"/>
<evidence type="ECO:0000256" key="1">
    <source>
        <dbReference type="SAM" id="MobiDB-lite"/>
    </source>
</evidence>
<sequence>MEQPSSTLNLRQLSSAINASSENQGSSSSPSKDVNPNIIPPSAPSSYYLPSSSVASGGTDVTSISRGKRKADPAPSEASESVRKRSRAPTVTTQAQLDGSVAMQDIATAFKDFSCTMADINKPSSKVPETDLSQAVNILNQHTELSVLDRITISDYLANNVNQAIVFRSMSDMETRRIWIQVKLQTMHGV</sequence>
<feature type="compositionally biased region" description="Polar residues" evidence="1">
    <location>
        <begin position="1"/>
        <end position="19"/>
    </location>
</feature>
<feature type="compositionally biased region" description="Low complexity" evidence="1">
    <location>
        <begin position="44"/>
        <end position="56"/>
    </location>
</feature>
<evidence type="ECO:0000313" key="2">
    <source>
        <dbReference type="EMBL" id="KAG6376236.1"/>
    </source>
</evidence>
<protein>
    <submittedName>
        <fullName evidence="2">Uncharacterized protein</fullName>
    </submittedName>
</protein>
<feature type="region of interest" description="Disordered" evidence="1">
    <location>
        <begin position="1"/>
        <end position="93"/>
    </location>
</feature>
<proteinExistence type="predicted"/>
<dbReference type="AlphaFoldDB" id="A0A8I3AB37"/>
<dbReference type="EMBL" id="JAGFBS010000012">
    <property type="protein sequence ID" value="KAG6376236.1"/>
    <property type="molecule type" value="Genomic_DNA"/>
</dbReference>
<gene>
    <name evidence="2" type="ORF">JVT61DRAFT_2212</name>
</gene>
<reference evidence="2" key="1">
    <citation type="submission" date="2021-03" db="EMBL/GenBank/DDBJ databases">
        <title>Evolutionary innovations through gain and loss of genes in the ectomycorrhizal Boletales.</title>
        <authorList>
            <person name="Wu G."/>
            <person name="Miyauchi S."/>
            <person name="Morin E."/>
            <person name="Yang Z.-L."/>
            <person name="Xu J."/>
            <person name="Martin F.M."/>
        </authorList>
    </citation>
    <scope>NUCLEOTIDE SEQUENCE</scope>
    <source>
        <strain evidence="2">BR01</strain>
    </source>
</reference>